<dbReference type="EMBL" id="CP036426">
    <property type="protein sequence ID" value="QDV37596.1"/>
    <property type="molecule type" value="Genomic_DNA"/>
</dbReference>
<gene>
    <name evidence="1" type="ORF">ElP_55360</name>
</gene>
<keyword evidence="2" id="KW-1185">Reference proteome</keyword>
<proteinExistence type="predicted"/>
<name>A0A518HA26_9BACT</name>
<reference evidence="1 2" key="1">
    <citation type="submission" date="2019-02" db="EMBL/GenBank/DDBJ databases">
        <title>Deep-cultivation of Planctomycetes and their phenomic and genomic characterization uncovers novel biology.</title>
        <authorList>
            <person name="Wiegand S."/>
            <person name="Jogler M."/>
            <person name="Boedeker C."/>
            <person name="Pinto D."/>
            <person name="Vollmers J."/>
            <person name="Rivas-Marin E."/>
            <person name="Kohn T."/>
            <person name="Peeters S.H."/>
            <person name="Heuer A."/>
            <person name="Rast P."/>
            <person name="Oberbeckmann S."/>
            <person name="Bunk B."/>
            <person name="Jeske O."/>
            <person name="Meyerdierks A."/>
            <person name="Storesund J.E."/>
            <person name="Kallscheuer N."/>
            <person name="Luecker S."/>
            <person name="Lage O.M."/>
            <person name="Pohl T."/>
            <person name="Merkel B.J."/>
            <person name="Hornburger P."/>
            <person name="Mueller R.-W."/>
            <person name="Bruemmer F."/>
            <person name="Labrenz M."/>
            <person name="Spormann A.M."/>
            <person name="Op den Camp H."/>
            <person name="Overmann J."/>
            <person name="Amann R."/>
            <person name="Jetten M.S.M."/>
            <person name="Mascher T."/>
            <person name="Medema M.H."/>
            <person name="Devos D.P."/>
            <person name="Kaster A.-K."/>
            <person name="Ovreas L."/>
            <person name="Rohde M."/>
            <person name="Galperin M.Y."/>
            <person name="Jogler C."/>
        </authorList>
    </citation>
    <scope>NUCLEOTIDE SEQUENCE [LARGE SCALE GENOMIC DNA]</scope>
    <source>
        <strain evidence="1 2">ElP</strain>
    </source>
</reference>
<dbReference type="Proteomes" id="UP000317835">
    <property type="component" value="Chromosome"/>
</dbReference>
<organism evidence="1 2">
    <name type="scientific">Tautonia plasticadhaerens</name>
    <dbReference type="NCBI Taxonomy" id="2527974"/>
    <lineage>
        <taxon>Bacteria</taxon>
        <taxon>Pseudomonadati</taxon>
        <taxon>Planctomycetota</taxon>
        <taxon>Planctomycetia</taxon>
        <taxon>Isosphaerales</taxon>
        <taxon>Isosphaeraceae</taxon>
        <taxon>Tautonia</taxon>
    </lineage>
</organism>
<evidence type="ECO:0000313" key="2">
    <source>
        <dbReference type="Proteomes" id="UP000317835"/>
    </source>
</evidence>
<dbReference type="RefSeq" id="WP_197446407.1">
    <property type="nucleotide sequence ID" value="NZ_CP036426.1"/>
</dbReference>
<sequence>MGSASERDNRIEALNGLLERLCSPDLTLAEAKDLRGRLAGLVDRRDGTPVDGKSA</sequence>
<dbReference type="AlphaFoldDB" id="A0A518HA26"/>
<dbReference type="KEGG" id="tpla:ElP_55360"/>
<protein>
    <submittedName>
        <fullName evidence="1">Uncharacterized protein</fullName>
    </submittedName>
</protein>
<accession>A0A518HA26</accession>
<evidence type="ECO:0000313" key="1">
    <source>
        <dbReference type="EMBL" id="QDV37596.1"/>
    </source>
</evidence>